<evidence type="ECO:0008006" key="3">
    <source>
        <dbReference type="Google" id="ProtNLM"/>
    </source>
</evidence>
<reference evidence="1 2" key="1">
    <citation type="journal article" date="2016" name="Nat. Commun.">
        <title>Thousands of microbial genomes shed light on interconnected biogeochemical processes in an aquifer system.</title>
        <authorList>
            <person name="Anantharaman K."/>
            <person name="Brown C.T."/>
            <person name="Hug L.A."/>
            <person name="Sharon I."/>
            <person name="Castelle C.J."/>
            <person name="Probst A.J."/>
            <person name="Thomas B.C."/>
            <person name="Singh A."/>
            <person name="Wilkins M.J."/>
            <person name="Karaoz U."/>
            <person name="Brodie E.L."/>
            <person name="Williams K.H."/>
            <person name="Hubbard S.S."/>
            <person name="Banfield J.F."/>
        </authorList>
    </citation>
    <scope>NUCLEOTIDE SEQUENCE [LARGE SCALE GENOMIC DNA]</scope>
</reference>
<evidence type="ECO:0000313" key="2">
    <source>
        <dbReference type="Proteomes" id="UP000176221"/>
    </source>
</evidence>
<dbReference type="STRING" id="1802319.A2928_00720"/>
<dbReference type="Gene3D" id="3.30.470.20">
    <property type="entry name" value="ATP-grasp fold, B domain"/>
    <property type="match status" value="1"/>
</dbReference>
<protein>
    <recommendedName>
        <fullName evidence="3">ATP-grasp domain-containing protein</fullName>
    </recommendedName>
</protein>
<dbReference type="EMBL" id="MHRX01000036">
    <property type="protein sequence ID" value="OHA33055.1"/>
    <property type="molecule type" value="Genomic_DNA"/>
</dbReference>
<accession>A0A1G2NA88</accession>
<dbReference type="Proteomes" id="UP000176221">
    <property type="component" value="Unassembled WGS sequence"/>
</dbReference>
<comment type="caution">
    <text evidence="1">The sequence shown here is derived from an EMBL/GenBank/DDBJ whole genome shotgun (WGS) entry which is preliminary data.</text>
</comment>
<proteinExistence type="predicted"/>
<dbReference type="SUPFAM" id="SSF56059">
    <property type="entry name" value="Glutathione synthetase ATP-binding domain-like"/>
    <property type="match status" value="1"/>
</dbReference>
<sequence>MNDTLIITSTFDEHADFMTPVLESRGNAVFRFNTDSLCQYQIDFRPDLCEVRLFDKKSLKTIRISDEISVWFRRPSPDKSHDQLLDEGGIKYSRAEGKDFIKSIMFWCKSAFWISPPLSLYYNRIKTNQLCAAVDSGLRIPKTLVSQDPELVKQFWSECHGKVIAKTLKLPYVHAQNEYYVLRTKLLTETDLEKQNLYLCPLIYQERIETVFEIRIVTLGTRIFSFRHDRNSVTDVVDIRSGGLASRKCISIDLPDFIRNQIQALVKKLDASFASMDMLVDINENYYFVDLNPNGQWLWLELLTGIKISEALAHALVTKTLPQ</sequence>
<evidence type="ECO:0000313" key="1">
    <source>
        <dbReference type="EMBL" id="OHA33055.1"/>
    </source>
</evidence>
<name>A0A1G2NA88_9BACT</name>
<dbReference type="AlphaFoldDB" id="A0A1G2NA88"/>
<gene>
    <name evidence="1" type="ORF">A2928_00720</name>
</gene>
<organism evidence="1 2">
    <name type="scientific">Candidatus Taylorbacteria bacterium RIFCSPLOWO2_01_FULL_45_15b</name>
    <dbReference type="NCBI Taxonomy" id="1802319"/>
    <lineage>
        <taxon>Bacteria</taxon>
        <taxon>Candidatus Tayloriibacteriota</taxon>
    </lineage>
</organism>